<evidence type="ECO:0000256" key="4">
    <source>
        <dbReference type="ARBA" id="ARBA00023002"/>
    </source>
</evidence>
<dbReference type="InterPro" id="IPR036396">
    <property type="entry name" value="Cyt_P450_sf"/>
</dbReference>
<evidence type="ECO:0000313" key="10">
    <source>
        <dbReference type="Proteomes" id="UP000077684"/>
    </source>
</evidence>
<dbReference type="PROSITE" id="PS00086">
    <property type="entry name" value="CYTOCHROME_P450"/>
    <property type="match status" value="1"/>
</dbReference>
<keyword evidence="8" id="KW-0472">Membrane</keyword>
<evidence type="ECO:0000256" key="8">
    <source>
        <dbReference type="SAM" id="Phobius"/>
    </source>
</evidence>
<dbReference type="GO" id="GO:0020037">
    <property type="term" value="F:heme binding"/>
    <property type="evidence" value="ECO:0007669"/>
    <property type="project" value="InterPro"/>
</dbReference>
<keyword evidence="5 6" id="KW-0408">Iron</keyword>
<dbReference type="SUPFAM" id="SSF48264">
    <property type="entry name" value="Cytochrome P450"/>
    <property type="match status" value="1"/>
</dbReference>
<dbReference type="InterPro" id="IPR001128">
    <property type="entry name" value="Cyt_P450"/>
</dbReference>
<feature type="binding site" description="axial binding residue" evidence="6">
    <location>
        <position position="503"/>
    </location>
    <ligand>
        <name>heme</name>
        <dbReference type="ChEBI" id="CHEBI:30413"/>
    </ligand>
    <ligandPart>
        <name>Fe</name>
        <dbReference type="ChEBI" id="CHEBI:18248"/>
    </ligandPart>
</feature>
<comment type="cofactor">
    <cofactor evidence="1 6">
        <name>heme</name>
        <dbReference type="ChEBI" id="CHEBI:30413"/>
    </cofactor>
</comment>
<reference evidence="9" key="2">
    <citation type="journal article" date="2019" name="IMA Fungus">
        <title>Genome sequencing and comparison of five Tilletia species to identify candidate genes for the detection of regulated species infecting wheat.</title>
        <authorList>
            <person name="Nguyen H.D.T."/>
            <person name="Sultana T."/>
            <person name="Kesanakurti P."/>
            <person name="Hambleton S."/>
        </authorList>
    </citation>
    <scope>NUCLEOTIDE SEQUENCE</scope>
    <source>
        <strain evidence="9">DAOMC 236426</strain>
    </source>
</reference>
<dbReference type="EMBL" id="LWDE02000018">
    <property type="protein sequence ID" value="KAE8255545.1"/>
    <property type="molecule type" value="Genomic_DNA"/>
</dbReference>
<comment type="similarity">
    <text evidence="2 7">Belongs to the cytochrome P450 family.</text>
</comment>
<dbReference type="Proteomes" id="UP000077684">
    <property type="component" value="Unassembled WGS sequence"/>
</dbReference>
<dbReference type="InterPro" id="IPR017972">
    <property type="entry name" value="Cyt_P450_CS"/>
</dbReference>
<dbReference type="GO" id="GO:0016705">
    <property type="term" value="F:oxidoreductase activity, acting on paired donors, with incorporation or reduction of molecular oxygen"/>
    <property type="evidence" value="ECO:0007669"/>
    <property type="project" value="InterPro"/>
</dbReference>
<sequence>MQFELTLPHITGWSLFLLLGTLFLLVPFIVAVYKAAVAPSKIASYPGPGVRHWFLGSYPDRPPLTGRTVQAIHDSIRQYGRVFGMVHVGRQPVIVVADYAAVTQVLLKSPWPKPFANIHLVRRFVGRGLLGEEGSVHRRQRKVAFPAFTKEAVYAMSADIREKCELLVKRLGQEVDSAPSGEVAINIVERWNKLALDVIAKVGFGYELNALLDPDASTTLEDAYSSILKCMSTGSRYAGFRHRLGPRFEQLGRLIGVREQVKLDQAKVTIADIGRELVERAKAQYAGKDGEKEASMREEGNDLLSLMVKANMSAELKPQQRLSDEELMDMIPTFLFAGHETSTSSLSWTSMALTQPGHGLVVQKRLRQELLAASASEWRTSAQDLDSLPYLDAVVRETLRLHAPVRYLMRTAARDEVLHLGRPVVLNGVEKSEIVVKKGVQITFPLHYMNCDVETWGPDGYEFRPERWLAEDHEHYSGGLASQPDIKAVWSSLMSFGLGPTNCIGQRVATLELKLGLATVLSEFEFLPLEDGKSPEFDFLHGIVARPIVVGQEKKGAQVPIRIRRARTE</sequence>
<name>A0A8X7N0F5_9BASI</name>
<evidence type="ECO:0000256" key="5">
    <source>
        <dbReference type="ARBA" id="ARBA00023004"/>
    </source>
</evidence>
<protein>
    <recommendedName>
        <fullName evidence="11">Cytochrome P450</fullName>
    </recommendedName>
</protein>
<accession>A0A8X7N0F5</accession>
<dbReference type="PANTHER" id="PTHR24305:SF166">
    <property type="entry name" value="CYTOCHROME P450 12A4, MITOCHONDRIAL-RELATED"/>
    <property type="match status" value="1"/>
</dbReference>
<organism evidence="9 10">
    <name type="scientific">Tilletia controversa</name>
    <name type="common">dwarf bunt fungus</name>
    <dbReference type="NCBI Taxonomy" id="13291"/>
    <lineage>
        <taxon>Eukaryota</taxon>
        <taxon>Fungi</taxon>
        <taxon>Dikarya</taxon>
        <taxon>Basidiomycota</taxon>
        <taxon>Ustilaginomycotina</taxon>
        <taxon>Exobasidiomycetes</taxon>
        <taxon>Tilletiales</taxon>
        <taxon>Tilletiaceae</taxon>
        <taxon>Tilletia</taxon>
    </lineage>
</organism>
<reference evidence="9" key="1">
    <citation type="submission" date="2016-04" db="EMBL/GenBank/DDBJ databases">
        <authorList>
            <person name="Nguyen H.D."/>
            <person name="Samba Siva P."/>
            <person name="Cullis J."/>
            <person name="Levesque C.A."/>
            <person name="Hambleton S."/>
        </authorList>
    </citation>
    <scope>NUCLEOTIDE SEQUENCE</scope>
    <source>
        <strain evidence="9">DAOMC 236426</strain>
    </source>
</reference>
<evidence type="ECO:0000256" key="7">
    <source>
        <dbReference type="RuleBase" id="RU000461"/>
    </source>
</evidence>
<dbReference type="AlphaFoldDB" id="A0A8X7N0F5"/>
<keyword evidence="3 6" id="KW-0479">Metal-binding</keyword>
<comment type="caution">
    <text evidence="9">The sequence shown here is derived from an EMBL/GenBank/DDBJ whole genome shotgun (WGS) entry which is preliminary data.</text>
</comment>
<dbReference type="Gene3D" id="1.10.630.10">
    <property type="entry name" value="Cytochrome P450"/>
    <property type="match status" value="1"/>
</dbReference>
<evidence type="ECO:0000256" key="2">
    <source>
        <dbReference type="ARBA" id="ARBA00010617"/>
    </source>
</evidence>
<evidence type="ECO:0000256" key="6">
    <source>
        <dbReference type="PIRSR" id="PIRSR602403-1"/>
    </source>
</evidence>
<keyword evidence="6 7" id="KW-0349">Heme</keyword>
<evidence type="ECO:0008006" key="11">
    <source>
        <dbReference type="Google" id="ProtNLM"/>
    </source>
</evidence>
<keyword evidence="4 7" id="KW-0560">Oxidoreductase</keyword>
<dbReference type="GO" id="GO:0004497">
    <property type="term" value="F:monooxygenase activity"/>
    <property type="evidence" value="ECO:0007669"/>
    <property type="project" value="UniProtKB-KW"/>
</dbReference>
<dbReference type="GO" id="GO:0005506">
    <property type="term" value="F:iron ion binding"/>
    <property type="evidence" value="ECO:0007669"/>
    <property type="project" value="InterPro"/>
</dbReference>
<dbReference type="InterPro" id="IPR002403">
    <property type="entry name" value="Cyt_P450_E_grp-IV"/>
</dbReference>
<gene>
    <name evidence="9" type="ORF">A4X06_0g371</name>
</gene>
<proteinExistence type="inferred from homology"/>
<feature type="transmembrane region" description="Helical" evidence="8">
    <location>
        <begin position="12"/>
        <end position="33"/>
    </location>
</feature>
<evidence type="ECO:0000256" key="3">
    <source>
        <dbReference type="ARBA" id="ARBA00022723"/>
    </source>
</evidence>
<dbReference type="InterPro" id="IPR050121">
    <property type="entry name" value="Cytochrome_P450_monoxygenase"/>
</dbReference>
<keyword evidence="7" id="KW-0503">Monooxygenase</keyword>
<dbReference type="Pfam" id="PF00067">
    <property type="entry name" value="p450"/>
    <property type="match status" value="1"/>
</dbReference>
<dbReference type="PRINTS" id="PR00465">
    <property type="entry name" value="EP450IV"/>
</dbReference>
<dbReference type="PANTHER" id="PTHR24305">
    <property type="entry name" value="CYTOCHROME P450"/>
    <property type="match status" value="1"/>
</dbReference>
<dbReference type="PRINTS" id="PR00385">
    <property type="entry name" value="P450"/>
</dbReference>
<evidence type="ECO:0000313" key="9">
    <source>
        <dbReference type="EMBL" id="KAE8255545.1"/>
    </source>
</evidence>
<keyword evidence="10" id="KW-1185">Reference proteome</keyword>
<keyword evidence="8" id="KW-1133">Transmembrane helix</keyword>
<keyword evidence="8" id="KW-0812">Transmembrane</keyword>
<evidence type="ECO:0000256" key="1">
    <source>
        <dbReference type="ARBA" id="ARBA00001971"/>
    </source>
</evidence>